<protein>
    <recommendedName>
        <fullName evidence="3">RRM domain-containing protein</fullName>
    </recommendedName>
</protein>
<dbReference type="Proteomes" id="UP000283509">
    <property type="component" value="Unassembled WGS sequence"/>
</dbReference>
<dbReference type="EMBL" id="QCYY01002288">
    <property type="protein sequence ID" value="ROT71498.1"/>
    <property type="molecule type" value="Genomic_DNA"/>
</dbReference>
<gene>
    <name evidence="4" type="ORF">C7M84_010174</name>
</gene>
<sequence>MCFVIYKSKAEAQKKLTELQKSPDVQIARNWEQRDIVATVNPYTLFVEHLPEETTEEELQKVFPTATAMHYNSDKRFVNLAFSTKKDAETVFRESENLKMKGVGIIVLFGKYGYNWERNPGKLQKSN</sequence>
<reference evidence="4 5" key="2">
    <citation type="submission" date="2019-01" db="EMBL/GenBank/DDBJ databases">
        <title>The decoding of complex shrimp genome reveals the adaptation for benthos swimmer, frequently molting mechanism and breeding impact on genome.</title>
        <authorList>
            <person name="Sun Y."/>
            <person name="Gao Y."/>
            <person name="Yu Y."/>
        </authorList>
    </citation>
    <scope>NUCLEOTIDE SEQUENCE [LARGE SCALE GENOMIC DNA]</scope>
    <source>
        <tissue evidence="4">Muscle</tissue>
    </source>
</reference>
<organism evidence="4 5">
    <name type="scientific">Penaeus vannamei</name>
    <name type="common">Whiteleg shrimp</name>
    <name type="synonym">Litopenaeus vannamei</name>
    <dbReference type="NCBI Taxonomy" id="6689"/>
    <lineage>
        <taxon>Eukaryota</taxon>
        <taxon>Metazoa</taxon>
        <taxon>Ecdysozoa</taxon>
        <taxon>Arthropoda</taxon>
        <taxon>Crustacea</taxon>
        <taxon>Multicrustacea</taxon>
        <taxon>Malacostraca</taxon>
        <taxon>Eumalacostraca</taxon>
        <taxon>Eucarida</taxon>
        <taxon>Decapoda</taxon>
        <taxon>Dendrobranchiata</taxon>
        <taxon>Penaeoidea</taxon>
        <taxon>Penaeidae</taxon>
        <taxon>Penaeus</taxon>
    </lineage>
</organism>
<dbReference type="OrthoDB" id="439993at2759"/>
<dbReference type="GO" id="GO:0003723">
    <property type="term" value="F:RNA binding"/>
    <property type="evidence" value="ECO:0007669"/>
    <property type="project" value="UniProtKB-UniRule"/>
</dbReference>
<evidence type="ECO:0000256" key="1">
    <source>
        <dbReference type="ARBA" id="ARBA00022884"/>
    </source>
</evidence>
<reference evidence="4 5" key="1">
    <citation type="submission" date="2018-04" db="EMBL/GenBank/DDBJ databases">
        <authorList>
            <person name="Zhang X."/>
            <person name="Yuan J."/>
            <person name="Li F."/>
            <person name="Xiang J."/>
        </authorList>
    </citation>
    <scope>NUCLEOTIDE SEQUENCE [LARGE SCALE GENOMIC DNA]</scope>
    <source>
        <tissue evidence="4">Muscle</tissue>
    </source>
</reference>
<dbReference type="SUPFAM" id="SSF54928">
    <property type="entry name" value="RNA-binding domain, RBD"/>
    <property type="match status" value="1"/>
</dbReference>
<keyword evidence="5" id="KW-1185">Reference proteome</keyword>
<proteinExistence type="predicted"/>
<dbReference type="Gene3D" id="3.30.70.330">
    <property type="match status" value="1"/>
</dbReference>
<evidence type="ECO:0000259" key="3">
    <source>
        <dbReference type="PROSITE" id="PS50102"/>
    </source>
</evidence>
<evidence type="ECO:0000256" key="2">
    <source>
        <dbReference type="PROSITE-ProRule" id="PRU00176"/>
    </source>
</evidence>
<evidence type="ECO:0000313" key="4">
    <source>
        <dbReference type="EMBL" id="ROT71498.1"/>
    </source>
</evidence>
<dbReference type="InterPro" id="IPR035979">
    <property type="entry name" value="RBD_domain_sf"/>
</dbReference>
<comment type="caution">
    <text evidence="4">The sequence shown here is derived from an EMBL/GenBank/DDBJ whole genome shotgun (WGS) entry which is preliminary data.</text>
</comment>
<evidence type="ECO:0000313" key="5">
    <source>
        <dbReference type="Proteomes" id="UP000283509"/>
    </source>
</evidence>
<dbReference type="PROSITE" id="PS50102">
    <property type="entry name" value="RRM"/>
    <property type="match status" value="1"/>
</dbReference>
<dbReference type="InterPro" id="IPR000504">
    <property type="entry name" value="RRM_dom"/>
</dbReference>
<accession>A0A423T5K8</accession>
<name>A0A423T5K8_PENVA</name>
<dbReference type="AlphaFoldDB" id="A0A423T5K8"/>
<keyword evidence="1 2" id="KW-0694">RNA-binding</keyword>
<dbReference type="InterPro" id="IPR012677">
    <property type="entry name" value="Nucleotide-bd_a/b_plait_sf"/>
</dbReference>
<feature type="domain" description="RRM" evidence="3">
    <location>
        <begin position="43"/>
        <end position="112"/>
    </location>
</feature>